<evidence type="ECO:0000256" key="10">
    <source>
        <dbReference type="ARBA" id="ARBA00022842"/>
    </source>
</evidence>
<keyword evidence="11 14" id="KW-0799">Topoisomerase</keyword>
<feature type="active site" description="O-(5'-phospho-DNA)-tyrosine intermediate" evidence="14">
    <location>
        <position position="825"/>
    </location>
</feature>
<keyword evidence="20" id="KW-1185">Reference proteome</keyword>
<evidence type="ECO:0000259" key="18">
    <source>
        <dbReference type="PROSITE" id="PS52040"/>
    </source>
</evidence>
<dbReference type="SMART" id="SM00434">
    <property type="entry name" value="TOP4c"/>
    <property type="match status" value="1"/>
</dbReference>
<dbReference type="FunFam" id="3.40.50.670:FF:000001">
    <property type="entry name" value="DNA topoisomerase 2"/>
    <property type="match status" value="2"/>
</dbReference>
<evidence type="ECO:0000256" key="9">
    <source>
        <dbReference type="ARBA" id="ARBA00022840"/>
    </source>
</evidence>
<dbReference type="SUPFAM" id="SSF56719">
    <property type="entry name" value="Type II DNA topoisomerase"/>
    <property type="match status" value="1"/>
</dbReference>
<dbReference type="FunFam" id="3.30.565.10:FF:000004">
    <property type="entry name" value="DNA topoisomerase 2"/>
    <property type="match status" value="1"/>
</dbReference>
<dbReference type="GO" id="GO:0003677">
    <property type="term" value="F:DNA binding"/>
    <property type="evidence" value="ECO:0007669"/>
    <property type="project" value="UniProtKB-UniRule"/>
</dbReference>
<dbReference type="GO" id="GO:0005634">
    <property type="term" value="C:nucleus"/>
    <property type="evidence" value="ECO:0007669"/>
    <property type="project" value="TreeGrafter"/>
</dbReference>
<evidence type="ECO:0000259" key="17">
    <source>
        <dbReference type="PROSITE" id="PS50880"/>
    </source>
</evidence>
<dbReference type="Pfam" id="PF01751">
    <property type="entry name" value="Toprim"/>
    <property type="match status" value="1"/>
</dbReference>
<dbReference type="PRINTS" id="PR01158">
    <property type="entry name" value="TOPISMRASEII"/>
</dbReference>
<evidence type="ECO:0000256" key="11">
    <source>
        <dbReference type="ARBA" id="ARBA00023029"/>
    </source>
</evidence>
<organism evidence="19 20">
    <name type="scientific">Coemansia aciculifera</name>
    <dbReference type="NCBI Taxonomy" id="417176"/>
    <lineage>
        <taxon>Eukaryota</taxon>
        <taxon>Fungi</taxon>
        <taxon>Fungi incertae sedis</taxon>
        <taxon>Zoopagomycota</taxon>
        <taxon>Kickxellomycotina</taxon>
        <taxon>Kickxellomycetes</taxon>
        <taxon>Kickxellales</taxon>
        <taxon>Kickxellaceae</taxon>
        <taxon>Coemansia</taxon>
    </lineage>
</organism>
<dbReference type="GO" id="GO:0046872">
    <property type="term" value="F:metal ion binding"/>
    <property type="evidence" value="ECO:0007669"/>
    <property type="project" value="UniProtKB-KW"/>
</dbReference>
<dbReference type="InterPro" id="IPR013758">
    <property type="entry name" value="Topo_IIA_A/C_ab"/>
</dbReference>
<dbReference type="Gene3D" id="3.30.230.10">
    <property type="match status" value="1"/>
</dbReference>
<evidence type="ECO:0000256" key="7">
    <source>
        <dbReference type="ARBA" id="ARBA00022723"/>
    </source>
</evidence>
<dbReference type="Proteomes" id="UP001140074">
    <property type="component" value="Unassembled WGS sequence"/>
</dbReference>
<dbReference type="GO" id="GO:0005524">
    <property type="term" value="F:ATP binding"/>
    <property type="evidence" value="ECO:0007669"/>
    <property type="project" value="UniProtKB-UniRule"/>
</dbReference>
<feature type="compositionally biased region" description="Low complexity" evidence="16">
    <location>
        <begin position="27"/>
        <end position="40"/>
    </location>
</feature>
<evidence type="ECO:0000256" key="5">
    <source>
        <dbReference type="ARBA" id="ARBA00012895"/>
    </source>
</evidence>
<dbReference type="InterPro" id="IPR031660">
    <property type="entry name" value="TOPRIM_C"/>
</dbReference>
<dbReference type="GO" id="GO:0006265">
    <property type="term" value="P:DNA topological change"/>
    <property type="evidence" value="ECO:0007669"/>
    <property type="project" value="UniProtKB-UniRule"/>
</dbReference>
<dbReference type="InterPro" id="IPR013506">
    <property type="entry name" value="Topo_IIA_bsu_dom2"/>
</dbReference>
<feature type="compositionally biased region" description="Acidic residues" evidence="16">
    <location>
        <begin position="1448"/>
        <end position="1471"/>
    </location>
</feature>
<dbReference type="FunFam" id="3.90.199.10:FF:000002">
    <property type="entry name" value="DNA topoisomerase 2"/>
    <property type="match status" value="1"/>
</dbReference>
<keyword evidence="12 14" id="KW-0238">DNA-binding</keyword>
<evidence type="ECO:0000256" key="2">
    <source>
        <dbReference type="ARBA" id="ARBA00001913"/>
    </source>
</evidence>
<dbReference type="InterPro" id="IPR002205">
    <property type="entry name" value="Topo_IIA_dom_A"/>
</dbReference>
<dbReference type="InterPro" id="IPR036890">
    <property type="entry name" value="HATPase_C_sf"/>
</dbReference>
<evidence type="ECO:0000256" key="3">
    <source>
        <dbReference type="ARBA" id="ARBA00001946"/>
    </source>
</evidence>
<evidence type="ECO:0000256" key="14">
    <source>
        <dbReference type="PROSITE-ProRule" id="PRU01384"/>
    </source>
</evidence>
<comment type="cofactor">
    <cofactor evidence="3">
        <name>Mg(2+)</name>
        <dbReference type="ChEBI" id="CHEBI:18420"/>
    </cofactor>
</comment>
<protein>
    <recommendedName>
        <fullName evidence="6 15">DNA topoisomerase 2</fullName>
        <ecNumber evidence="5 15">5.6.2.2</ecNumber>
    </recommendedName>
</protein>
<dbReference type="CDD" id="cd03365">
    <property type="entry name" value="TOPRIM_TopoIIA"/>
    <property type="match status" value="1"/>
</dbReference>
<keyword evidence="8 15" id="KW-0547">Nucleotide-binding</keyword>
<evidence type="ECO:0000256" key="15">
    <source>
        <dbReference type="RuleBase" id="RU362094"/>
    </source>
</evidence>
<dbReference type="GO" id="GO:0000819">
    <property type="term" value="P:sister chromatid segregation"/>
    <property type="evidence" value="ECO:0007669"/>
    <property type="project" value="TreeGrafter"/>
</dbReference>
<dbReference type="EC" id="5.6.2.2" evidence="5 15"/>
<dbReference type="Gene3D" id="3.40.50.670">
    <property type="match status" value="1"/>
</dbReference>
<comment type="similarity">
    <text evidence="4 15">Belongs to the type II topoisomerase family.</text>
</comment>
<dbReference type="EMBL" id="JANBUY010000035">
    <property type="protein sequence ID" value="KAJ2866575.1"/>
    <property type="molecule type" value="Genomic_DNA"/>
</dbReference>
<dbReference type="PROSITE" id="PS50880">
    <property type="entry name" value="TOPRIM"/>
    <property type="match status" value="1"/>
</dbReference>
<dbReference type="PROSITE" id="PS52040">
    <property type="entry name" value="TOPO_IIA"/>
    <property type="match status" value="1"/>
</dbReference>
<dbReference type="Gene3D" id="3.30.565.10">
    <property type="entry name" value="Histidine kinase-like ATPase, C-terminal domain"/>
    <property type="match status" value="1"/>
</dbReference>
<dbReference type="PROSITE" id="PS00177">
    <property type="entry name" value="TOPOISOMERASE_II"/>
    <property type="match status" value="1"/>
</dbReference>
<evidence type="ECO:0000256" key="4">
    <source>
        <dbReference type="ARBA" id="ARBA00011080"/>
    </source>
</evidence>
<keyword evidence="9 15" id="KW-0067">ATP-binding</keyword>
<dbReference type="Pfam" id="PF02518">
    <property type="entry name" value="HATPase_c"/>
    <property type="match status" value="1"/>
</dbReference>
<dbReference type="InterPro" id="IPR013757">
    <property type="entry name" value="Topo_IIA_A_a_sf"/>
</dbReference>
<keyword evidence="13 14" id="KW-0413">Isomerase</keyword>
<evidence type="ECO:0000256" key="8">
    <source>
        <dbReference type="ARBA" id="ARBA00022741"/>
    </source>
</evidence>
<comment type="cofactor">
    <cofactor evidence="2">
        <name>Ca(2+)</name>
        <dbReference type="ChEBI" id="CHEBI:29108"/>
    </cofactor>
</comment>
<feature type="domain" description="Toprim" evidence="17">
    <location>
        <begin position="486"/>
        <end position="604"/>
    </location>
</feature>
<dbReference type="PANTHER" id="PTHR10169:SF38">
    <property type="entry name" value="DNA TOPOISOMERASE 2"/>
    <property type="match status" value="1"/>
</dbReference>
<dbReference type="InterPro" id="IPR050634">
    <property type="entry name" value="DNA_Topoisomerase_II"/>
</dbReference>
<evidence type="ECO:0000256" key="1">
    <source>
        <dbReference type="ARBA" id="ARBA00000185"/>
    </source>
</evidence>
<dbReference type="InterPro" id="IPR014721">
    <property type="entry name" value="Ribsml_uS5_D2-typ_fold_subgr"/>
</dbReference>
<dbReference type="PRINTS" id="PR00418">
    <property type="entry name" value="TPI2FAMILY"/>
</dbReference>
<feature type="compositionally biased region" description="Basic residues" evidence="16">
    <location>
        <begin position="1212"/>
        <end position="1229"/>
    </location>
</feature>
<keyword evidence="7" id="KW-0479">Metal-binding</keyword>
<dbReference type="SMART" id="SM00387">
    <property type="entry name" value="HATPase_c"/>
    <property type="match status" value="1"/>
</dbReference>
<name>A0A9W8INT4_9FUNG</name>
<dbReference type="PANTHER" id="PTHR10169">
    <property type="entry name" value="DNA TOPOISOMERASE/GYRASE"/>
    <property type="match status" value="1"/>
</dbReference>
<dbReference type="SUPFAM" id="SSF55874">
    <property type="entry name" value="ATPase domain of HSP90 chaperone/DNA topoisomerase II/histidine kinase"/>
    <property type="match status" value="1"/>
</dbReference>
<evidence type="ECO:0000256" key="13">
    <source>
        <dbReference type="ARBA" id="ARBA00023235"/>
    </source>
</evidence>
<comment type="catalytic activity">
    <reaction evidence="1 14 15">
        <text>ATP-dependent breakage, passage and rejoining of double-stranded DNA.</text>
        <dbReference type="EC" id="5.6.2.2"/>
    </reaction>
</comment>
<evidence type="ECO:0000313" key="20">
    <source>
        <dbReference type="Proteomes" id="UP001140074"/>
    </source>
</evidence>
<dbReference type="Gene3D" id="1.10.268.10">
    <property type="entry name" value="Topoisomerase, domain 3"/>
    <property type="match status" value="1"/>
</dbReference>
<keyword evidence="10" id="KW-0460">Magnesium</keyword>
<comment type="function">
    <text evidence="15">Control of topological states of DNA by transient breakage and subsequent rejoining of DNA strands. Topoisomerase II makes double-strand breaks.</text>
</comment>
<accession>A0A9W8INT4</accession>
<dbReference type="GO" id="GO:0003918">
    <property type="term" value="F:DNA topoisomerase type II (double strand cut, ATP-hydrolyzing) activity"/>
    <property type="evidence" value="ECO:0007669"/>
    <property type="project" value="UniProtKB-UniRule"/>
</dbReference>
<dbReference type="Gene3D" id="3.30.1490.30">
    <property type="match status" value="1"/>
</dbReference>
<feature type="domain" description="Topo IIA-type catalytic" evidence="18">
    <location>
        <begin position="735"/>
        <end position="1179"/>
    </location>
</feature>
<feature type="compositionally biased region" description="Low complexity" evidence="16">
    <location>
        <begin position="1362"/>
        <end position="1391"/>
    </location>
</feature>
<evidence type="ECO:0000256" key="12">
    <source>
        <dbReference type="ARBA" id="ARBA00023125"/>
    </source>
</evidence>
<dbReference type="Pfam" id="PF00204">
    <property type="entry name" value="DNA_gyraseB"/>
    <property type="match status" value="1"/>
</dbReference>
<gene>
    <name evidence="19" type="primary">TOP2</name>
    <name evidence="19" type="ORF">GGH94_001467</name>
</gene>
<dbReference type="FunFam" id="3.30.230.10:FF:000008">
    <property type="entry name" value="DNA topoisomerase 2"/>
    <property type="match status" value="1"/>
</dbReference>
<dbReference type="FunFam" id="3.30.1360.40:FF:000003">
    <property type="entry name" value="DNA topoisomerase 2"/>
    <property type="match status" value="1"/>
</dbReference>
<dbReference type="Pfam" id="PF00521">
    <property type="entry name" value="DNA_topoisoIV"/>
    <property type="match status" value="1"/>
</dbReference>
<feature type="region of interest" description="Disordered" evidence="16">
    <location>
        <begin position="1"/>
        <end position="57"/>
    </location>
</feature>
<dbReference type="CDD" id="cd03481">
    <property type="entry name" value="TopoIIA_Trans_ScTopoIIA"/>
    <property type="match status" value="1"/>
</dbReference>
<dbReference type="InterPro" id="IPR034157">
    <property type="entry name" value="TOPRIM_TopoII"/>
</dbReference>
<dbReference type="SUPFAM" id="SSF54211">
    <property type="entry name" value="Ribosomal protein S5 domain 2-like"/>
    <property type="match status" value="1"/>
</dbReference>
<proteinExistence type="inferred from homology"/>
<dbReference type="InterPro" id="IPR020568">
    <property type="entry name" value="Ribosomal_Su5_D2-typ_SF"/>
</dbReference>
<evidence type="ECO:0000256" key="6">
    <source>
        <dbReference type="ARBA" id="ARBA00019635"/>
    </source>
</evidence>
<sequence>MSDLDDSDAGSDFAFGDSPVKPKAKPKAAATATKAKAKPAGQAANGNGSSSKREGPSVEEIYQKKTPIEHVLLRPDSYIGSVEPIDEEMWVFDSTTKRMAQRTITYTPGLYKIVDEIMVNAADNKARDPTMKRIEVTIDRENGVISIQNDGKGIPIEIHREHDAYVPELIFGHLLTSSNYNDSEEKITGGRNGYGAKLCNIFSTEFIVETADANSQKKYHQVFSDNMHKIGKPKITKHATKKEYTKITFKPDFAKFHMTHLDDDAIALITRRVYDLAGCVDGVKVFLNGEAIVLSKGFKSYVELYLLPPSNSDEPVSSKSPDIVYKKFGDRWEVAFAVSEGQFKQVSFVNSINTSRGGTHVNYIADQITKKFIEGVKKSKVTIKPHLVKNNMWLFINSKIANPTFDSQTKETLTLRTSAFGSRCEISEDFMKAVMKTELKDFVDMMVKRKEERDLKKTDGTRTSRITGIDKLDDANLAGTKHSRDCTLILTEGDSAKTLAVAGLGVQGRDKFGIFALRGKPLNVRDASSSQIADNKEFSNIKQILGLKHGAKYTSTEQLRYGHVLIMADQDVDGSHIKGLLINMFDSMYPGLLEVDGFLQQFITPVVRVTSRRDNTRKDFYTETEFKQWFEDQGESAKHWRIKYYKGLGTSKDVDAHEYFRKLDFHRKTFEPARVDDRKLLDMAFNKTRANDRKEWLASYQPGVWVDNNQPTVTIDEFINKELVLFSIEDNSRSIPSVVDGLKPGQRKILWTALDANIKNEIKVVSLQGKVTEKAMYHHGDQSLIATIVNMAQDFVGSNNINLLMPEGSFGTRLAGGKDAASARYISTFLNTISRMIFHKNDDALLENLTDDGKVVEPRWFVPVLPMVLVNGVEGIGTGWSTSIPNYNPSDIIANIRRLMNHQPLEPMTPWYRGFRGSIEKLSADRFRTLGIIEKLSDTELHIAELPVRVWTESYKSQLNKWMTNGDKSPAIIRDFRYNASTLTVDITLTLTEEQMQKAEAEGLETRFKLSASIATSNMVCFDRAGRLRRYTSAEEIIEDFYPLRLRYYQLRKENMAEKLGRDLQMADNRARFVMEIIQKKLVVNNRKRKDIIQELRDRKYEPMPKKVRPVVAGDPDTEQAAEAMDSGEASDYDYLLSMPIWNLTMEKVEKLLKEKNDIQQKLEDLLALTPIDLWTTDLEEVEKLWDVMVADYEQRLVDDEENRRSQGGNKGKGKARARQPTKKAVAAKRKSDTVKIEDDDDFADKPAAKKVAKTEGNGSSATAAKARARPKKEGADVKPAVKPKSEVATTPAPSTQPITLGSDLDDSDEDVAATIFKKAATKRLIGGKQSTLSDMFARKTSVAVADGVTSAVNQTPVDSGIASSTSSSAISTSKPKPVAAKAKAAVPAAKGRGASKKMVVNSSDEESDGRMSDSDADDAPAPPPLPKTRPATSRRAAAVRKPVYMDISDDSGEDFVDGGGDDDDDEFEME</sequence>
<dbReference type="InterPro" id="IPR006171">
    <property type="entry name" value="TOPRIM_dom"/>
</dbReference>
<reference evidence="19" key="1">
    <citation type="submission" date="2022-07" db="EMBL/GenBank/DDBJ databases">
        <title>Phylogenomic reconstructions and comparative analyses of Kickxellomycotina fungi.</title>
        <authorList>
            <person name="Reynolds N.K."/>
            <person name="Stajich J.E."/>
            <person name="Barry K."/>
            <person name="Grigoriev I.V."/>
            <person name="Crous P."/>
            <person name="Smith M.E."/>
        </authorList>
    </citation>
    <scope>NUCLEOTIDE SEQUENCE</scope>
    <source>
        <strain evidence="19">RSA 476</strain>
    </source>
</reference>
<feature type="region of interest" description="Disordered" evidence="16">
    <location>
        <begin position="1200"/>
        <end position="1307"/>
    </location>
</feature>
<feature type="compositionally biased region" description="Polar residues" evidence="16">
    <location>
        <begin position="1288"/>
        <end position="1300"/>
    </location>
</feature>
<dbReference type="InterPro" id="IPR013759">
    <property type="entry name" value="Topo_IIA_B_C"/>
</dbReference>
<dbReference type="InterPro" id="IPR013760">
    <property type="entry name" value="Topo_IIA-like_dom_sf"/>
</dbReference>
<dbReference type="Pfam" id="PF16898">
    <property type="entry name" value="TOPRIM_C"/>
    <property type="match status" value="1"/>
</dbReference>
<evidence type="ECO:0000313" key="19">
    <source>
        <dbReference type="EMBL" id="KAJ2866575.1"/>
    </source>
</evidence>
<dbReference type="InterPro" id="IPR001154">
    <property type="entry name" value="TopoII_euk"/>
</dbReference>
<evidence type="ECO:0000256" key="16">
    <source>
        <dbReference type="SAM" id="MobiDB-lite"/>
    </source>
</evidence>
<dbReference type="InterPro" id="IPR003594">
    <property type="entry name" value="HATPase_dom"/>
</dbReference>
<dbReference type="Gene3D" id="3.90.199.10">
    <property type="entry name" value="Topoisomerase II, domain 5"/>
    <property type="match status" value="1"/>
</dbReference>
<comment type="subunit">
    <text evidence="15">Homodimer.</text>
</comment>
<dbReference type="CDD" id="cd16930">
    <property type="entry name" value="HATPase_TopII-like"/>
    <property type="match status" value="1"/>
</dbReference>
<dbReference type="InterPro" id="IPR018522">
    <property type="entry name" value="TopoIIA_CS"/>
</dbReference>
<feature type="region of interest" description="Disordered" evidence="16">
    <location>
        <begin position="1352"/>
        <end position="1471"/>
    </location>
</feature>
<dbReference type="GO" id="GO:0000712">
    <property type="term" value="P:resolution of meiotic recombination intermediates"/>
    <property type="evidence" value="ECO:0007669"/>
    <property type="project" value="TreeGrafter"/>
</dbReference>
<comment type="caution">
    <text evidence="19">The sequence shown here is derived from an EMBL/GenBank/DDBJ whole genome shotgun (WGS) entry which is preliminary data.</text>
</comment>
<dbReference type="InterPro" id="IPR001241">
    <property type="entry name" value="Topo_IIA"/>
</dbReference>
<dbReference type="Gene3D" id="3.30.1360.40">
    <property type="match status" value="1"/>
</dbReference>
<dbReference type="SMART" id="SM00433">
    <property type="entry name" value="TOP2c"/>
    <property type="match status" value="1"/>
</dbReference>